<reference evidence="1" key="1">
    <citation type="submission" date="2019-11" db="EMBL/GenBank/DDBJ databases">
        <authorList>
            <person name="Feng L."/>
        </authorList>
    </citation>
    <scope>NUCLEOTIDE SEQUENCE</scope>
    <source>
        <strain evidence="1">CButyricumLFYP62</strain>
    </source>
</reference>
<evidence type="ECO:0008006" key="2">
    <source>
        <dbReference type="Google" id="ProtNLM"/>
    </source>
</evidence>
<evidence type="ECO:0000313" key="1">
    <source>
        <dbReference type="EMBL" id="VYT83338.1"/>
    </source>
</evidence>
<dbReference type="AlphaFoldDB" id="A0A6N2ZZG5"/>
<proteinExistence type="predicted"/>
<dbReference type="EMBL" id="CACRTU010000009">
    <property type="protein sequence ID" value="VYT83338.1"/>
    <property type="molecule type" value="Genomic_DNA"/>
</dbReference>
<name>A0A6N2ZZG5_CLOBU</name>
<gene>
    <name evidence="1" type="ORF">CBLFYP62_00854</name>
</gene>
<sequence>MKKRFMIEQCRRLGIIHQEESEELKQEDELNSKWLIIHNDGHKELMNDFVKFLKSTDNEEKRVAKKWLKKSIKKSNDIIKKLDAKYNDFVNDEVMNQEDERIYHMNDGAICIAYTLINIIDKSKYISKLK</sequence>
<accession>A0A6N2ZZG5</accession>
<organism evidence="1">
    <name type="scientific">Clostridium butyricum</name>
    <dbReference type="NCBI Taxonomy" id="1492"/>
    <lineage>
        <taxon>Bacteria</taxon>
        <taxon>Bacillati</taxon>
        <taxon>Bacillota</taxon>
        <taxon>Clostridia</taxon>
        <taxon>Eubacteriales</taxon>
        <taxon>Clostridiaceae</taxon>
        <taxon>Clostridium</taxon>
    </lineage>
</organism>
<protein>
    <recommendedName>
        <fullName evidence="2">Transporter</fullName>
    </recommendedName>
</protein>